<accession>A0A8J2SBX2</accession>
<reference evidence="1" key="1">
    <citation type="submission" date="2021-11" db="EMBL/GenBank/DDBJ databases">
        <authorList>
            <consortium name="Genoscope - CEA"/>
            <person name="William W."/>
        </authorList>
    </citation>
    <scope>NUCLEOTIDE SEQUENCE</scope>
</reference>
<sequence>MTLAGCCWLLTRRSSKERYYVCISSFRPPQGRLFEAAQHGDWRPWLRLRGRGRRTAPSSQPMRAGCPWRPLQKMLTWGEISRRNRSTSSR</sequence>
<protein>
    <submittedName>
        <fullName evidence="1">Uncharacterized protein</fullName>
    </submittedName>
</protein>
<dbReference type="AlphaFoldDB" id="A0A8J2SBX2"/>
<comment type="caution">
    <text evidence="1">The sequence shown here is derived from an EMBL/GenBank/DDBJ whole genome shotgun (WGS) entry which is preliminary data.</text>
</comment>
<gene>
    <name evidence="1" type="ORF">PECAL_2P18990</name>
</gene>
<name>A0A8J2SBX2_9STRA</name>
<keyword evidence="2" id="KW-1185">Reference proteome</keyword>
<organism evidence="1 2">
    <name type="scientific">Pelagomonas calceolata</name>
    <dbReference type="NCBI Taxonomy" id="35677"/>
    <lineage>
        <taxon>Eukaryota</taxon>
        <taxon>Sar</taxon>
        <taxon>Stramenopiles</taxon>
        <taxon>Ochrophyta</taxon>
        <taxon>Pelagophyceae</taxon>
        <taxon>Pelagomonadales</taxon>
        <taxon>Pelagomonadaceae</taxon>
        <taxon>Pelagomonas</taxon>
    </lineage>
</organism>
<dbReference type="Proteomes" id="UP000789595">
    <property type="component" value="Unassembled WGS sequence"/>
</dbReference>
<evidence type="ECO:0000313" key="2">
    <source>
        <dbReference type="Proteomes" id="UP000789595"/>
    </source>
</evidence>
<proteinExistence type="predicted"/>
<evidence type="ECO:0000313" key="1">
    <source>
        <dbReference type="EMBL" id="CAH0368810.1"/>
    </source>
</evidence>
<dbReference type="EMBL" id="CAKKNE010000002">
    <property type="protein sequence ID" value="CAH0368810.1"/>
    <property type="molecule type" value="Genomic_DNA"/>
</dbReference>